<feature type="transmembrane region" description="Helical" evidence="1">
    <location>
        <begin position="113"/>
        <end position="131"/>
    </location>
</feature>
<dbReference type="PROSITE" id="PS50206">
    <property type="entry name" value="RHODANESE_3"/>
    <property type="match status" value="1"/>
</dbReference>
<keyword evidence="1" id="KW-0472">Membrane</keyword>
<dbReference type="Pfam" id="PF11127">
    <property type="entry name" value="YgaP-like_TM"/>
    <property type="match status" value="1"/>
</dbReference>
<evidence type="ECO:0000256" key="1">
    <source>
        <dbReference type="SAM" id="Phobius"/>
    </source>
</evidence>
<keyword evidence="1" id="KW-1133">Transmembrane helix</keyword>
<dbReference type="SMART" id="SM00450">
    <property type="entry name" value="RHOD"/>
    <property type="match status" value="1"/>
</dbReference>
<keyword evidence="3" id="KW-0808">Transferase</keyword>
<organism evidence="3 4">
    <name type="scientific">Sphingobium vermicomposti</name>
    <dbReference type="NCBI Taxonomy" id="529005"/>
    <lineage>
        <taxon>Bacteria</taxon>
        <taxon>Pseudomonadati</taxon>
        <taxon>Pseudomonadota</taxon>
        <taxon>Alphaproteobacteria</taxon>
        <taxon>Sphingomonadales</taxon>
        <taxon>Sphingomonadaceae</taxon>
        <taxon>Sphingobium</taxon>
    </lineage>
</organism>
<accession>A0A846LZW1</accession>
<dbReference type="InterPro" id="IPR001763">
    <property type="entry name" value="Rhodanese-like_dom"/>
</dbReference>
<dbReference type="SUPFAM" id="SSF52821">
    <property type="entry name" value="Rhodanese/Cell cycle control phosphatase"/>
    <property type="match status" value="1"/>
</dbReference>
<sequence length="173" mass="18202">MTITTLTPDAAQRAVAAGATLVDIRDADEHARERIPGAINIPLARIEDVSATTGPIIYHCRSGMRTEASASTLATAAKGRPCQILEGGLDAWRAAGHQTSIDRRQPIEVIRQVQLIAGGLVLLGAILAATVSPEFVVLSGFVGAGLMVAGATGWCGMARLLRLMPWNRRSPVV</sequence>
<evidence type="ECO:0000313" key="3">
    <source>
        <dbReference type="EMBL" id="NIJ15417.1"/>
    </source>
</evidence>
<comment type="caution">
    <text evidence="3">The sequence shown here is derived from an EMBL/GenBank/DDBJ whole genome shotgun (WGS) entry which is preliminary data.</text>
</comment>
<evidence type="ECO:0000313" key="4">
    <source>
        <dbReference type="Proteomes" id="UP000576821"/>
    </source>
</evidence>
<dbReference type="Gene3D" id="6.10.140.1340">
    <property type="match status" value="1"/>
</dbReference>
<dbReference type="Proteomes" id="UP000576821">
    <property type="component" value="Unassembled WGS sequence"/>
</dbReference>
<dbReference type="RefSeq" id="WP_167302082.1">
    <property type="nucleotide sequence ID" value="NZ_JAASQR010000001.1"/>
</dbReference>
<reference evidence="3 4" key="1">
    <citation type="submission" date="2020-03" db="EMBL/GenBank/DDBJ databases">
        <title>Genomic Encyclopedia of Type Strains, Phase IV (KMG-IV): sequencing the most valuable type-strain genomes for metagenomic binning, comparative biology and taxonomic classification.</title>
        <authorList>
            <person name="Goeker M."/>
        </authorList>
    </citation>
    <scope>NUCLEOTIDE SEQUENCE [LARGE SCALE GENOMIC DNA]</scope>
    <source>
        <strain evidence="3 4">DSM 21299</strain>
    </source>
</reference>
<dbReference type="InterPro" id="IPR036873">
    <property type="entry name" value="Rhodanese-like_dom_sf"/>
</dbReference>
<dbReference type="EMBL" id="JAASQR010000001">
    <property type="protein sequence ID" value="NIJ15417.1"/>
    <property type="molecule type" value="Genomic_DNA"/>
</dbReference>
<dbReference type="GO" id="GO:0004792">
    <property type="term" value="F:thiosulfate-cyanide sulfurtransferase activity"/>
    <property type="evidence" value="ECO:0007669"/>
    <property type="project" value="TreeGrafter"/>
</dbReference>
<name>A0A846LZW1_9SPHN</name>
<proteinExistence type="predicted"/>
<dbReference type="PANTHER" id="PTHR44086:SF10">
    <property type="entry name" value="THIOSULFATE SULFURTRANSFERASE_RHODANESE-LIKE DOMAIN-CONTAINING PROTEIN 3"/>
    <property type="match status" value="1"/>
</dbReference>
<gene>
    <name evidence="3" type="ORF">FHS54_000366</name>
</gene>
<dbReference type="Pfam" id="PF00581">
    <property type="entry name" value="Rhodanese"/>
    <property type="match status" value="1"/>
</dbReference>
<feature type="transmembrane region" description="Helical" evidence="1">
    <location>
        <begin position="137"/>
        <end position="161"/>
    </location>
</feature>
<feature type="domain" description="Rhodanese" evidence="2">
    <location>
        <begin position="15"/>
        <end position="101"/>
    </location>
</feature>
<dbReference type="Gene3D" id="3.40.250.10">
    <property type="entry name" value="Rhodanese-like domain"/>
    <property type="match status" value="1"/>
</dbReference>
<protein>
    <submittedName>
        <fullName evidence="3">Rhodanese-related sulfurtransferase</fullName>
    </submittedName>
</protein>
<keyword evidence="4" id="KW-1185">Reference proteome</keyword>
<keyword evidence="1" id="KW-0812">Transmembrane</keyword>
<dbReference type="AlphaFoldDB" id="A0A846LZW1"/>
<evidence type="ECO:0000259" key="2">
    <source>
        <dbReference type="PROSITE" id="PS50206"/>
    </source>
</evidence>
<dbReference type="PANTHER" id="PTHR44086">
    <property type="entry name" value="THIOSULFATE SULFURTRANSFERASE RDL2, MITOCHONDRIAL-RELATED"/>
    <property type="match status" value="1"/>
</dbReference>
<dbReference type="InterPro" id="IPR021309">
    <property type="entry name" value="YgaP-like_TM"/>
</dbReference>